<gene>
    <name evidence="1" type="ORF">METZ01_LOCUS250453</name>
</gene>
<reference evidence="1" key="1">
    <citation type="submission" date="2018-05" db="EMBL/GenBank/DDBJ databases">
        <authorList>
            <person name="Lanie J.A."/>
            <person name="Ng W.-L."/>
            <person name="Kazmierczak K.M."/>
            <person name="Andrzejewski T.M."/>
            <person name="Davidsen T.M."/>
            <person name="Wayne K.J."/>
            <person name="Tettelin H."/>
            <person name="Glass J.I."/>
            <person name="Rusch D."/>
            <person name="Podicherti R."/>
            <person name="Tsui H.-C.T."/>
            <person name="Winkler M.E."/>
        </authorList>
    </citation>
    <scope>NUCLEOTIDE SEQUENCE</scope>
</reference>
<dbReference type="EMBL" id="UINC01066660">
    <property type="protein sequence ID" value="SVB97599.1"/>
    <property type="molecule type" value="Genomic_DNA"/>
</dbReference>
<sequence length="207" mass="24280">MLKNIKNVLLYNSGGGLGDSLLMMPIIQWLKEYYQLSEIHYIQNGIQKHFETSLKDFNNGFVHTINFLPENYAFFNLTRIKNYTHFKFGKQILETIGIKNFDLIVDTQTRVNNSLVLKSIPHKYFISPSCRFLLSKPKKFIYNSRHVCGRIFDYFEKILNTNISIPTELNYLQEKYLDTASKLFKNDKKYIGFSITAGHPTREKEIS</sequence>
<name>A0A382IE92_9ZZZZ</name>
<proteinExistence type="predicted"/>
<accession>A0A382IE92</accession>
<dbReference type="AlphaFoldDB" id="A0A382IE92"/>
<organism evidence="1">
    <name type="scientific">marine metagenome</name>
    <dbReference type="NCBI Taxonomy" id="408172"/>
    <lineage>
        <taxon>unclassified sequences</taxon>
        <taxon>metagenomes</taxon>
        <taxon>ecological metagenomes</taxon>
    </lineage>
</organism>
<dbReference type="SUPFAM" id="SSF53756">
    <property type="entry name" value="UDP-Glycosyltransferase/glycogen phosphorylase"/>
    <property type="match status" value="1"/>
</dbReference>
<evidence type="ECO:0000313" key="1">
    <source>
        <dbReference type="EMBL" id="SVB97599.1"/>
    </source>
</evidence>
<feature type="non-terminal residue" evidence="1">
    <location>
        <position position="207"/>
    </location>
</feature>
<protein>
    <submittedName>
        <fullName evidence="1">Uncharacterized protein</fullName>
    </submittedName>
</protein>
<dbReference type="Gene3D" id="3.40.50.2000">
    <property type="entry name" value="Glycogen Phosphorylase B"/>
    <property type="match status" value="1"/>
</dbReference>